<organism evidence="1">
    <name type="scientific">marine sediment metagenome</name>
    <dbReference type="NCBI Taxonomy" id="412755"/>
    <lineage>
        <taxon>unclassified sequences</taxon>
        <taxon>metagenomes</taxon>
        <taxon>ecological metagenomes</taxon>
    </lineage>
</organism>
<name>X0WLX0_9ZZZZ</name>
<feature type="non-terminal residue" evidence="1">
    <location>
        <position position="1"/>
    </location>
</feature>
<gene>
    <name evidence="1" type="ORF">S01H1_35880</name>
</gene>
<reference evidence="1" key="1">
    <citation type="journal article" date="2014" name="Front. Microbiol.">
        <title>High frequency of phylogenetically diverse reductive dehalogenase-homologous genes in deep subseafloor sedimentary metagenomes.</title>
        <authorList>
            <person name="Kawai M."/>
            <person name="Futagami T."/>
            <person name="Toyoda A."/>
            <person name="Takaki Y."/>
            <person name="Nishi S."/>
            <person name="Hori S."/>
            <person name="Arai W."/>
            <person name="Tsubouchi T."/>
            <person name="Morono Y."/>
            <person name="Uchiyama I."/>
            <person name="Ito T."/>
            <person name="Fujiyama A."/>
            <person name="Inagaki F."/>
            <person name="Takami H."/>
        </authorList>
    </citation>
    <scope>NUCLEOTIDE SEQUENCE</scope>
    <source>
        <strain evidence="1">Expedition CK06-06</strain>
    </source>
</reference>
<accession>X0WLX0</accession>
<dbReference type="EMBL" id="BARS01022439">
    <property type="protein sequence ID" value="GAG13706.1"/>
    <property type="molecule type" value="Genomic_DNA"/>
</dbReference>
<proteinExistence type="predicted"/>
<sequence>VFQRADATAMADYIRLITERYRRAASFKNEKQRSALFENLKRALAFYEALLKL</sequence>
<comment type="caution">
    <text evidence="1">The sequence shown here is derived from an EMBL/GenBank/DDBJ whole genome shotgun (WGS) entry which is preliminary data.</text>
</comment>
<evidence type="ECO:0000313" key="1">
    <source>
        <dbReference type="EMBL" id="GAG13706.1"/>
    </source>
</evidence>
<dbReference type="AlphaFoldDB" id="X0WLX0"/>
<protein>
    <submittedName>
        <fullName evidence="1">Uncharacterized protein</fullName>
    </submittedName>
</protein>